<evidence type="ECO:0000256" key="1">
    <source>
        <dbReference type="SAM" id="SignalP"/>
    </source>
</evidence>
<reference evidence="4" key="1">
    <citation type="submission" date="2017-01" db="EMBL/GenBank/DDBJ databases">
        <title>Comparative genomics of anhydrobiosis in the tardigrade Hypsibius dujardini.</title>
        <authorList>
            <person name="Yoshida Y."/>
            <person name="Koutsovoulos G."/>
            <person name="Laetsch D."/>
            <person name="Stevens L."/>
            <person name="Kumar S."/>
            <person name="Horikawa D."/>
            <person name="Ishino K."/>
            <person name="Komine S."/>
            <person name="Tomita M."/>
            <person name="Blaxter M."/>
            <person name="Arakawa K."/>
        </authorList>
    </citation>
    <scope>NUCLEOTIDE SEQUENCE [LARGE SCALE GENOMIC DNA]</scope>
    <source>
        <strain evidence="4">Z151</strain>
    </source>
</reference>
<evidence type="ECO:0000313" key="3">
    <source>
        <dbReference type="EMBL" id="OQV24050.1"/>
    </source>
</evidence>
<dbReference type="OrthoDB" id="430340at2759"/>
<protein>
    <recommendedName>
        <fullName evidence="2">WAP domain-containing protein</fullName>
    </recommendedName>
</protein>
<gene>
    <name evidence="3" type="ORF">BV898_02005</name>
</gene>
<comment type="caution">
    <text evidence="3">The sequence shown here is derived from an EMBL/GenBank/DDBJ whole genome shotgun (WGS) entry which is preliminary data.</text>
</comment>
<organism evidence="3 4">
    <name type="scientific">Hypsibius exemplaris</name>
    <name type="common">Freshwater tardigrade</name>
    <dbReference type="NCBI Taxonomy" id="2072580"/>
    <lineage>
        <taxon>Eukaryota</taxon>
        <taxon>Metazoa</taxon>
        <taxon>Ecdysozoa</taxon>
        <taxon>Tardigrada</taxon>
        <taxon>Eutardigrada</taxon>
        <taxon>Parachela</taxon>
        <taxon>Hypsibioidea</taxon>
        <taxon>Hypsibiidae</taxon>
        <taxon>Hypsibius</taxon>
    </lineage>
</organism>
<feature type="chain" id="PRO_5012596640" description="WAP domain-containing protein" evidence="1">
    <location>
        <begin position="29"/>
        <end position="212"/>
    </location>
</feature>
<proteinExistence type="predicted"/>
<feature type="signal peptide" evidence="1">
    <location>
        <begin position="1"/>
        <end position="28"/>
    </location>
</feature>
<accession>A0A1W0X9H0</accession>
<dbReference type="Proteomes" id="UP000192578">
    <property type="component" value="Unassembled WGS sequence"/>
</dbReference>
<dbReference type="EMBL" id="MTYJ01000008">
    <property type="protein sequence ID" value="OQV24050.1"/>
    <property type="molecule type" value="Genomic_DNA"/>
</dbReference>
<dbReference type="AlphaFoldDB" id="A0A1W0X9H0"/>
<keyword evidence="4" id="KW-1185">Reference proteome</keyword>
<keyword evidence="1" id="KW-0732">Signal</keyword>
<evidence type="ECO:0000259" key="2">
    <source>
        <dbReference type="Pfam" id="PF00095"/>
    </source>
</evidence>
<dbReference type="Pfam" id="PF00095">
    <property type="entry name" value="WAP"/>
    <property type="match status" value="1"/>
</dbReference>
<dbReference type="InterPro" id="IPR008197">
    <property type="entry name" value="WAP_dom"/>
</dbReference>
<dbReference type="GO" id="GO:0030414">
    <property type="term" value="F:peptidase inhibitor activity"/>
    <property type="evidence" value="ECO:0007669"/>
    <property type="project" value="InterPro"/>
</dbReference>
<sequence length="212" mass="23063">MRPPKCREYFFAVGTFLILISSSLLVDGCSIDFKDVCKNVTCPNGVPCKMDTSYYCEGRFGGVCSPVATCSYDVDPCKNHTCENGSTCVSVTDHCEGEDNTFCTMKAQCNVRSRPGTCPDPKSFPVHSCQNTCVDSDHFCPKDMKCCYSAFALGHFCGATWNITSTATAGTTSVEEDINDPRTQAVRVLHPWNKAPKKAVVNPLTVPLVSPL</sequence>
<feature type="domain" description="WAP" evidence="2">
    <location>
        <begin position="114"/>
        <end position="157"/>
    </location>
</feature>
<evidence type="ECO:0000313" key="4">
    <source>
        <dbReference type="Proteomes" id="UP000192578"/>
    </source>
</evidence>
<name>A0A1W0X9H0_HYPEX</name>
<dbReference type="GO" id="GO:0005576">
    <property type="term" value="C:extracellular region"/>
    <property type="evidence" value="ECO:0007669"/>
    <property type="project" value="InterPro"/>
</dbReference>